<accession>A0A1I5TG61</accession>
<keyword evidence="3 9" id="KW-0418">Kinase</keyword>
<dbReference type="InterPro" id="IPR018484">
    <property type="entry name" value="FGGY_N"/>
</dbReference>
<dbReference type="GO" id="GO:0008741">
    <property type="term" value="F:ribulokinase activity"/>
    <property type="evidence" value="ECO:0007669"/>
    <property type="project" value="InterPro"/>
</dbReference>
<evidence type="ECO:0000256" key="4">
    <source>
        <dbReference type="ARBA" id="ARBA00022840"/>
    </source>
</evidence>
<dbReference type="PANTHER" id="PTHR43435:SF4">
    <property type="entry name" value="FGGY CARBOHYDRATE KINASE DOMAIN-CONTAINING PROTEIN"/>
    <property type="match status" value="1"/>
</dbReference>
<organism evidence="9 10">
    <name type="scientific">Parafilimonas terrae</name>
    <dbReference type="NCBI Taxonomy" id="1465490"/>
    <lineage>
        <taxon>Bacteria</taxon>
        <taxon>Pseudomonadati</taxon>
        <taxon>Bacteroidota</taxon>
        <taxon>Chitinophagia</taxon>
        <taxon>Chitinophagales</taxon>
        <taxon>Chitinophagaceae</taxon>
        <taxon>Parafilimonas</taxon>
    </lineage>
</organism>
<evidence type="ECO:0000259" key="8">
    <source>
        <dbReference type="Pfam" id="PF02782"/>
    </source>
</evidence>
<evidence type="ECO:0000313" key="9">
    <source>
        <dbReference type="EMBL" id="SFP82029.1"/>
    </source>
</evidence>
<keyword evidence="4" id="KW-0067">ATP-binding</keyword>
<evidence type="ECO:0000256" key="3">
    <source>
        <dbReference type="ARBA" id="ARBA00022777"/>
    </source>
</evidence>
<keyword evidence="2" id="KW-0547">Nucleotide-binding</keyword>
<evidence type="ECO:0000256" key="1">
    <source>
        <dbReference type="ARBA" id="ARBA00022679"/>
    </source>
</evidence>
<sequence length="550" mass="60383">MNKAYVIGVDYGTDSVRTIIVDAYNGAEIAASTFEYPRWKKQLYCNAAINEFRQHPLDYIEGLEFTIKECLQKAGDDVPNNIKAISIDTTGSSPIAVDESGTPLALHENFANDPDAMFVLWKDHSSAPEAEEINQHAKEFNINYLKYVGGIYSSEWYWSKLLHILRVNKKVKDACYSWVEHADWMPFLLTGGKHISEMKRGVCTAGHKGLWAEEWNGFPPEEFFTSLDPLLAGYVSRLPSTTYTADKPAGNLSKEWAAALGLSTNVIVGIGAMDAHMGAVGGQIEPYYLSKVMGTSTCDMLVAPVKDMQGKFVQGICGLVNGSVIPGMIGMEAGQSAFGDVYAWFKNLLSWPLQHLAEDVLNESAIKSITDKIIPALSKQASVMPLHEHNELSLDWFNGRRTPNANALLTSTITGLDLGSDAVKIFHSLAEATCFGAKAIVECFINQNIPVKGLIGIGGVAKKSPFIMQMMADVMNMPIKINKSGQTCALGAAMFAATVAGIYNKVEDAMQAMGQGFDVEYYPDKNKVDIYQHRYKKYLELGGYVEKNIA</sequence>
<dbReference type="SUPFAM" id="SSF53067">
    <property type="entry name" value="Actin-like ATPase domain"/>
    <property type="match status" value="2"/>
</dbReference>
<dbReference type="AlphaFoldDB" id="A0A1I5TG61"/>
<protein>
    <submittedName>
        <fullName evidence="9">L-ribulokinase</fullName>
    </submittedName>
</protein>
<dbReference type="GO" id="GO:0019569">
    <property type="term" value="P:L-arabinose catabolic process to D-xylulose 5-phosphate"/>
    <property type="evidence" value="ECO:0007669"/>
    <property type="project" value="InterPro"/>
</dbReference>
<dbReference type="GO" id="GO:0019150">
    <property type="term" value="F:D-ribulokinase activity"/>
    <property type="evidence" value="ECO:0007669"/>
    <property type="project" value="TreeGrafter"/>
</dbReference>
<evidence type="ECO:0000256" key="5">
    <source>
        <dbReference type="ARBA" id="ARBA00022935"/>
    </source>
</evidence>
<keyword evidence="5" id="KW-0054">Arabinose catabolism</keyword>
<dbReference type="Pfam" id="PF02782">
    <property type="entry name" value="FGGY_C"/>
    <property type="match status" value="1"/>
</dbReference>
<evidence type="ECO:0000256" key="2">
    <source>
        <dbReference type="ARBA" id="ARBA00022741"/>
    </source>
</evidence>
<evidence type="ECO:0000313" key="10">
    <source>
        <dbReference type="Proteomes" id="UP000199031"/>
    </source>
</evidence>
<feature type="domain" description="Carbohydrate kinase FGGY C-terminal" evidence="8">
    <location>
        <begin position="291"/>
        <end position="498"/>
    </location>
</feature>
<gene>
    <name evidence="9" type="ORF">SAMN05444277_102116</name>
</gene>
<name>A0A1I5TG61_9BACT</name>
<dbReference type="PIRSF" id="PIRSF000538">
    <property type="entry name" value="GlpK"/>
    <property type="match status" value="1"/>
</dbReference>
<keyword evidence="6" id="KW-0119">Carbohydrate metabolism</keyword>
<dbReference type="GO" id="GO:0005524">
    <property type="term" value="F:ATP binding"/>
    <property type="evidence" value="ECO:0007669"/>
    <property type="project" value="UniProtKB-KW"/>
</dbReference>
<dbReference type="GO" id="GO:0005737">
    <property type="term" value="C:cytoplasm"/>
    <property type="evidence" value="ECO:0007669"/>
    <property type="project" value="TreeGrafter"/>
</dbReference>
<dbReference type="InterPro" id="IPR018485">
    <property type="entry name" value="FGGY_C"/>
</dbReference>
<dbReference type="OrthoDB" id="9805576at2"/>
<feature type="domain" description="Carbohydrate kinase FGGY N-terminal" evidence="7">
    <location>
        <begin position="5"/>
        <end position="281"/>
    </location>
</feature>
<proteinExistence type="predicted"/>
<dbReference type="InterPro" id="IPR005929">
    <property type="entry name" value="Ribulokinase"/>
</dbReference>
<dbReference type="STRING" id="1465490.SAMN05444277_102116"/>
<dbReference type="Gene3D" id="1.20.58.2240">
    <property type="match status" value="1"/>
</dbReference>
<evidence type="ECO:0000256" key="6">
    <source>
        <dbReference type="ARBA" id="ARBA00023277"/>
    </source>
</evidence>
<dbReference type="Gene3D" id="3.30.420.40">
    <property type="match status" value="1"/>
</dbReference>
<keyword evidence="1" id="KW-0808">Transferase</keyword>
<dbReference type="NCBIfam" id="NF003154">
    <property type="entry name" value="PRK04123.1"/>
    <property type="match status" value="1"/>
</dbReference>
<dbReference type="EMBL" id="FOXQ01000002">
    <property type="protein sequence ID" value="SFP82029.1"/>
    <property type="molecule type" value="Genomic_DNA"/>
</dbReference>
<dbReference type="PANTHER" id="PTHR43435">
    <property type="entry name" value="RIBULOKINASE"/>
    <property type="match status" value="1"/>
</dbReference>
<keyword evidence="10" id="KW-1185">Reference proteome</keyword>
<dbReference type="RefSeq" id="WP_090655616.1">
    <property type="nucleotide sequence ID" value="NZ_FOXQ01000002.1"/>
</dbReference>
<dbReference type="Pfam" id="PF00370">
    <property type="entry name" value="FGGY_N"/>
    <property type="match status" value="1"/>
</dbReference>
<dbReference type="CDD" id="cd07781">
    <property type="entry name" value="ASKHA_NBD_FGGY_L-RBK"/>
    <property type="match status" value="1"/>
</dbReference>
<evidence type="ECO:0000259" key="7">
    <source>
        <dbReference type="Pfam" id="PF00370"/>
    </source>
</evidence>
<dbReference type="InterPro" id="IPR000577">
    <property type="entry name" value="Carb_kinase_FGGY"/>
</dbReference>
<dbReference type="InterPro" id="IPR043129">
    <property type="entry name" value="ATPase_NBD"/>
</dbReference>
<dbReference type="Proteomes" id="UP000199031">
    <property type="component" value="Unassembled WGS sequence"/>
</dbReference>
<reference evidence="9 10" key="1">
    <citation type="submission" date="2016-10" db="EMBL/GenBank/DDBJ databases">
        <authorList>
            <person name="de Groot N.N."/>
        </authorList>
    </citation>
    <scope>NUCLEOTIDE SEQUENCE [LARGE SCALE GENOMIC DNA]</scope>
    <source>
        <strain evidence="9 10">DSM 28286</strain>
    </source>
</reference>